<gene>
    <name evidence="2" type="ORF">MM171B02402_0010</name>
</gene>
<proteinExistence type="predicted"/>
<feature type="region of interest" description="Disordered" evidence="1">
    <location>
        <begin position="1"/>
        <end position="23"/>
    </location>
</feature>
<dbReference type="EMBL" id="MT143713">
    <property type="protein sequence ID" value="QJB01553.1"/>
    <property type="molecule type" value="Genomic_DNA"/>
</dbReference>
<dbReference type="AlphaFoldDB" id="A0A6M3M754"/>
<name>A0A6M3M754_9ZZZZ</name>
<evidence type="ECO:0000313" key="2">
    <source>
        <dbReference type="EMBL" id="QJB01553.1"/>
    </source>
</evidence>
<accession>A0A6M3M754</accession>
<protein>
    <submittedName>
        <fullName evidence="2">Uncharacterized protein</fullName>
    </submittedName>
</protein>
<sequence>MIEHAGATAPAAILPKEREAADNPGGWDWLALDVDWDRLALDLTRAPAEARGGVKFRPDRPRDDCGGRMLGCIRLNDPD</sequence>
<evidence type="ECO:0000256" key="1">
    <source>
        <dbReference type="SAM" id="MobiDB-lite"/>
    </source>
</evidence>
<reference evidence="2" key="1">
    <citation type="submission" date="2020-03" db="EMBL/GenBank/DDBJ databases">
        <title>The deep terrestrial virosphere.</title>
        <authorList>
            <person name="Holmfeldt K."/>
            <person name="Nilsson E."/>
            <person name="Simone D."/>
            <person name="Lopez-Fernandez M."/>
            <person name="Wu X."/>
            <person name="de Brujin I."/>
            <person name="Lundin D."/>
            <person name="Andersson A."/>
            <person name="Bertilsson S."/>
            <person name="Dopson M."/>
        </authorList>
    </citation>
    <scope>NUCLEOTIDE SEQUENCE</scope>
    <source>
        <strain evidence="2">MM171B02402</strain>
    </source>
</reference>
<organism evidence="2">
    <name type="scientific">viral metagenome</name>
    <dbReference type="NCBI Taxonomy" id="1070528"/>
    <lineage>
        <taxon>unclassified sequences</taxon>
        <taxon>metagenomes</taxon>
        <taxon>organismal metagenomes</taxon>
    </lineage>
</organism>